<evidence type="ECO:0000313" key="25">
    <source>
        <dbReference type="Proteomes" id="UP000812440"/>
    </source>
</evidence>
<dbReference type="PANTHER" id="PTHR10912:SF5">
    <property type="entry name" value="ADP-RIBOSYL CYCLASE_CYCLIC ADP-RIBOSE HYDROLASE 1"/>
    <property type="match status" value="1"/>
</dbReference>
<evidence type="ECO:0000256" key="23">
    <source>
        <dbReference type="SAM" id="Phobius"/>
    </source>
</evidence>
<dbReference type="InterPro" id="IPR003193">
    <property type="entry name" value="ADP-ribosyl_cyclase"/>
</dbReference>
<evidence type="ECO:0000256" key="19">
    <source>
        <dbReference type="ARBA" id="ARBA00030418"/>
    </source>
</evidence>
<keyword evidence="11" id="KW-0735">Signal-anchor</keyword>
<comment type="catalytic activity">
    <reaction evidence="22">
        <text>NAD(+) + H2O = ADP-D-ribose + nicotinamide + H(+)</text>
        <dbReference type="Rhea" id="RHEA:16301"/>
        <dbReference type="ChEBI" id="CHEBI:15377"/>
        <dbReference type="ChEBI" id="CHEBI:15378"/>
        <dbReference type="ChEBI" id="CHEBI:17154"/>
        <dbReference type="ChEBI" id="CHEBI:57540"/>
        <dbReference type="ChEBI" id="CHEBI:57967"/>
        <dbReference type="EC" id="3.2.2.6"/>
    </reaction>
</comment>
<evidence type="ECO:0000256" key="16">
    <source>
        <dbReference type="ARBA" id="ARBA00023180"/>
    </source>
</evidence>
<comment type="caution">
    <text evidence="24">The sequence shown here is derived from an EMBL/GenBank/DDBJ whole genome shotgun (WGS) entry which is preliminary data.</text>
</comment>
<keyword evidence="25" id="KW-1185">Reference proteome</keyword>
<sequence length="195" mass="21838">MALESDSRCSRKHKVKVIGILFLVFVIILIISLIAVYTTSQKEEDTKVWKGQGTTKNLQEIVLGRCYNYLAMNPSIGVKDCNGIWQAFTDAVYKKNQCNITEDDYASLATLASQMIPCNKSLLWSKTNSLVHRYTKASQDFITLEDTFLGSMFDGLMWCGKLSSTGMNLDSCPAWDECDQNPISSFWKKASATVS</sequence>
<feature type="transmembrane region" description="Helical" evidence="23">
    <location>
        <begin position="17"/>
        <end position="37"/>
    </location>
</feature>
<dbReference type="SUPFAM" id="SSF52309">
    <property type="entry name" value="N-(deoxy)ribosyltransferase-like"/>
    <property type="match status" value="1"/>
</dbReference>
<evidence type="ECO:0000256" key="2">
    <source>
        <dbReference type="ARBA" id="ARBA00005406"/>
    </source>
</evidence>
<dbReference type="GO" id="GO:0030890">
    <property type="term" value="P:positive regulation of B cell proliferation"/>
    <property type="evidence" value="ECO:0007669"/>
    <property type="project" value="TreeGrafter"/>
</dbReference>
<accession>A0A8T2KCD9</accession>
<evidence type="ECO:0000256" key="5">
    <source>
        <dbReference type="ARBA" id="ARBA00012600"/>
    </source>
</evidence>
<dbReference type="OrthoDB" id="10028716at2759"/>
<evidence type="ECO:0000256" key="8">
    <source>
        <dbReference type="ARBA" id="ARBA00022692"/>
    </source>
</evidence>
<evidence type="ECO:0000256" key="11">
    <source>
        <dbReference type="ARBA" id="ARBA00022968"/>
    </source>
</evidence>
<evidence type="ECO:0000256" key="18">
    <source>
        <dbReference type="ARBA" id="ARBA00030272"/>
    </source>
</evidence>
<keyword evidence="10" id="KW-0521">NADP</keyword>
<evidence type="ECO:0000256" key="3">
    <source>
        <dbReference type="ARBA" id="ARBA00011738"/>
    </source>
</evidence>
<dbReference type="EMBL" id="JAACNH010000001">
    <property type="protein sequence ID" value="KAG8453524.1"/>
    <property type="molecule type" value="Genomic_DNA"/>
</dbReference>
<keyword evidence="9" id="KW-0378">Hydrolase</keyword>
<dbReference type="EC" id="3.2.2.6" evidence="4"/>
<protein>
    <recommendedName>
        <fullName evidence="6">ADP-ribosyl cyclase/cyclic ADP-ribose hydrolase 1</fullName>
        <ecNumber evidence="5">2.4.99.20</ecNumber>
        <ecNumber evidence="4">3.2.2.6</ecNumber>
    </recommendedName>
    <alternativeName>
        <fullName evidence="21">2'-phospho-ADP-ribosyl cyclase</fullName>
    </alternativeName>
    <alternativeName>
        <fullName evidence="19">2'-phospho-ADP-ribosyl cyclase/2'-phospho-cyclic-ADP-ribose transferase</fullName>
    </alternativeName>
    <alternativeName>
        <fullName evidence="17">2'-phospho-cyclic-ADP-ribose transferase</fullName>
    </alternativeName>
    <alternativeName>
        <fullName evidence="20">ADP-ribosyl cyclase 1</fullName>
    </alternativeName>
    <alternativeName>
        <fullName evidence="18">Cyclic ADP-ribose hydrolase 1</fullName>
    </alternativeName>
</protein>
<evidence type="ECO:0000256" key="1">
    <source>
        <dbReference type="ARBA" id="ARBA00004606"/>
    </source>
</evidence>
<dbReference type="GO" id="GO:0016740">
    <property type="term" value="F:transferase activity"/>
    <property type="evidence" value="ECO:0007669"/>
    <property type="project" value="UniProtKB-KW"/>
</dbReference>
<evidence type="ECO:0000256" key="10">
    <source>
        <dbReference type="ARBA" id="ARBA00022857"/>
    </source>
</evidence>
<dbReference type="GO" id="GO:0061809">
    <property type="term" value="F:NAD+ nucleosidase activity, cyclic ADP-ribose generating"/>
    <property type="evidence" value="ECO:0007669"/>
    <property type="project" value="UniProtKB-EC"/>
</dbReference>
<keyword evidence="7" id="KW-0808">Transferase</keyword>
<evidence type="ECO:0000256" key="12">
    <source>
        <dbReference type="ARBA" id="ARBA00022989"/>
    </source>
</evidence>
<keyword evidence="13" id="KW-0520">NAD</keyword>
<dbReference type="EC" id="2.4.99.20" evidence="5"/>
<proteinExistence type="inferred from homology"/>
<keyword evidence="8 23" id="KW-0812">Transmembrane</keyword>
<dbReference type="Gene3D" id="1.20.82.10">
    <property type="entry name" value="ADP Ribosyl Cyclase, Chain A, domain 1"/>
    <property type="match status" value="2"/>
</dbReference>
<evidence type="ECO:0000256" key="14">
    <source>
        <dbReference type="ARBA" id="ARBA00023136"/>
    </source>
</evidence>
<comment type="subunit">
    <text evidence="3">Homodimer.</text>
</comment>
<evidence type="ECO:0000256" key="15">
    <source>
        <dbReference type="ARBA" id="ARBA00023157"/>
    </source>
</evidence>
<comment type="similarity">
    <text evidence="2">Belongs to the ADP-ribosyl cyclase family.</text>
</comment>
<keyword evidence="14 23" id="KW-0472">Membrane</keyword>
<name>A0A8T2KCD9_9PIPI</name>
<evidence type="ECO:0000256" key="17">
    <source>
        <dbReference type="ARBA" id="ARBA00029787"/>
    </source>
</evidence>
<organism evidence="24 25">
    <name type="scientific">Hymenochirus boettgeri</name>
    <name type="common">Congo dwarf clawed frog</name>
    <dbReference type="NCBI Taxonomy" id="247094"/>
    <lineage>
        <taxon>Eukaryota</taxon>
        <taxon>Metazoa</taxon>
        <taxon>Chordata</taxon>
        <taxon>Craniata</taxon>
        <taxon>Vertebrata</taxon>
        <taxon>Euteleostomi</taxon>
        <taxon>Amphibia</taxon>
        <taxon>Batrachia</taxon>
        <taxon>Anura</taxon>
        <taxon>Pipoidea</taxon>
        <taxon>Pipidae</taxon>
        <taxon>Pipinae</taxon>
        <taxon>Hymenochirus</taxon>
    </lineage>
</organism>
<dbReference type="GO" id="GO:0016849">
    <property type="term" value="F:phosphorus-oxygen lyase activity"/>
    <property type="evidence" value="ECO:0007669"/>
    <property type="project" value="TreeGrafter"/>
</dbReference>
<keyword evidence="16" id="KW-0325">Glycoprotein</keyword>
<evidence type="ECO:0000256" key="9">
    <source>
        <dbReference type="ARBA" id="ARBA00022801"/>
    </source>
</evidence>
<evidence type="ECO:0000256" key="21">
    <source>
        <dbReference type="ARBA" id="ARBA00031840"/>
    </source>
</evidence>
<keyword evidence="15" id="KW-1015">Disulfide bond</keyword>
<evidence type="ECO:0000256" key="6">
    <source>
        <dbReference type="ARBA" id="ARBA00015644"/>
    </source>
</evidence>
<evidence type="ECO:0000256" key="20">
    <source>
        <dbReference type="ARBA" id="ARBA00031355"/>
    </source>
</evidence>
<feature type="non-terminal residue" evidence="24">
    <location>
        <position position="195"/>
    </location>
</feature>
<dbReference type="Pfam" id="PF02267">
    <property type="entry name" value="Rib_hydrolayse"/>
    <property type="match status" value="1"/>
</dbReference>
<dbReference type="AlphaFoldDB" id="A0A8T2KCD9"/>
<evidence type="ECO:0000256" key="7">
    <source>
        <dbReference type="ARBA" id="ARBA00022679"/>
    </source>
</evidence>
<evidence type="ECO:0000256" key="4">
    <source>
        <dbReference type="ARBA" id="ARBA00011982"/>
    </source>
</evidence>
<gene>
    <name evidence="24" type="ORF">GDO86_000233</name>
</gene>
<keyword evidence="12 23" id="KW-1133">Transmembrane helix</keyword>
<dbReference type="Proteomes" id="UP000812440">
    <property type="component" value="Chromosome 1"/>
</dbReference>
<evidence type="ECO:0000256" key="22">
    <source>
        <dbReference type="ARBA" id="ARBA00049238"/>
    </source>
</evidence>
<evidence type="ECO:0000313" key="24">
    <source>
        <dbReference type="EMBL" id="KAG8453524.1"/>
    </source>
</evidence>
<dbReference type="PANTHER" id="PTHR10912">
    <property type="entry name" value="ADP-RIBOSYL CYCLASE"/>
    <property type="match status" value="1"/>
</dbReference>
<reference evidence="24" key="1">
    <citation type="thesis" date="2020" institute="ProQuest LLC" country="789 East Eisenhower Parkway, Ann Arbor, MI, USA">
        <title>Comparative Genomics and Chromosome Evolution.</title>
        <authorList>
            <person name="Mudd A.B."/>
        </authorList>
    </citation>
    <scope>NUCLEOTIDE SEQUENCE</scope>
    <source>
        <strain evidence="24">Female2</strain>
        <tissue evidence="24">Blood</tissue>
    </source>
</reference>
<comment type="subcellular location">
    <subcellularLocation>
        <location evidence="1">Membrane</location>
        <topology evidence="1">Single-pass type II membrane protein</topology>
    </subcellularLocation>
</comment>
<evidence type="ECO:0000256" key="13">
    <source>
        <dbReference type="ARBA" id="ARBA00023027"/>
    </source>
</evidence>
<dbReference type="GO" id="GO:0005886">
    <property type="term" value="C:plasma membrane"/>
    <property type="evidence" value="ECO:0007669"/>
    <property type="project" value="TreeGrafter"/>
</dbReference>